<gene>
    <name evidence="2" type="ordered locus">Cyast_0451</name>
</gene>
<evidence type="ECO:0000313" key="2">
    <source>
        <dbReference type="EMBL" id="AFZ46431.1"/>
    </source>
</evidence>
<dbReference type="BioCyc" id="CSTA292563:G1353-455-MONOMER"/>
<protein>
    <submittedName>
        <fullName evidence="2">Uncharacterized protein</fullName>
    </submittedName>
</protein>
<keyword evidence="1" id="KW-0812">Transmembrane</keyword>
<keyword evidence="3" id="KW-1185">Reference proteome</keyword>
<dbReference type="KEGG" id="csn:Cyast_0451"/>
<proteinExistence type="predicted"/>
<evidence type="ECO:0000313" key="3">
    <source>
        <dbReference type="Proteomes" id="UP000010483"/>
    </source>
</evidence>
<name>K9YHI8_CYASC</name>
<keyword evidence="1" id="KW-0472">Membrane</keyword>
<dbReference type="EMBL" id="CP003940">
    <property type="protein sequence ID" value="AFZ46431.1"/>
    <property type="molecule type" value="Genomic_DNA"/>
</dbReference>
<keyword evidence="1" id="KW-1133">Transmembrane helix</keyword>
<dbReference type="Proteomes" id="UP000010483">
    <property type="component" value="Chromosome"/>
</dbReference>
<dbReference type="AlphaFoldDB" id="K9YHI8"/>
<sequence>MDKDTRFALLVIGLPFLGLIYCLVILGVMMTSSVAQDNPVTTGIIFGIIPLGIAMYLWISASAKAYHKKNKDLRFSQSH</sequence>
<accession>K9YHI8</accession>
<feature type="transmembrane region" description="Helical" evidence="1">
    <location>
        <begin position="40"/>
        <end position="59"/>
    </location>
</feature>
<evidence type="ECO:0000256" key="1">
    <source>
        <dbReference type="SAM" id="Phobius"/>
    </source>
</evidence>
<dbReference type="STRING" id="292563.Cyast_0451"/>
<dbReference type="eggNOG" id="ENOG503331U">
    <property type="taxonomic scope" value="Bacteria"/>
</dbReference>
<organism evidence="2 3">
    <name type="scientific">Cyanobacterium stanieri (strain ATCC 29140 / PCC 7202)</name>
    <dbReference type="NCBI Taxonomy" id="292563"/>
    <lineage>
        <taxon>Bacteria</taxon>
        <taxon>Bacillati</taxon>
        <taxon>Cyanobacteriota</taxon>
        <taxon>Cyanophyceae</taxon>
        <taxon>Oscillatoriophycideae</taxon>
        <taxon>Chroococcales</taxon>
        <taxon>Geminocystaceae</taxon>
        <taxon>Cyanobacterium</taxon>
    </lineage>
</organism>
<reference evidence="3" key="1">
    <citation type="journal article" date="2013" name="Proc. Natl. Acad. Sci. U.S.A.">
        <title>Improving the coverage of the cyanobacterial phylum using diversity-driven genome sequencing.</title>
        <authorList>
            <person name="Shih P.M."/>
            <person name="Wu D."/>
            <person name="Latifi A."/>
            <person name="Axen S.D."/>
            <person name="Fewer D.P."/>
            <person name="Talla E."/>
            <person name="Calteau A."/>
            <person name="Cai F."/>
            <person name="Tandeau de Marsac N."/>
            <person name="Rippka R."/>
            <person name="Herdman M."/>
            <person name="Sivonen K."/>
            <person name="Coursin T."/>
            <person name="Laurent T."/>
            <person name="Goodwin L."/>
            <person name="Nolan M."/>
            <person name="Davenport K.W."/>
            <person name="Han C.S."/>
            <person name="Rubin E.M."/>
            <person name="Eisen J.A."/>
            <person name="Woyke T."/>
            <person name="Gugger M."/>
            <person name="Kerfeld C.A."/>
        </authorList>
    </citation>
    <scope>NUCLEOTIDE SEQUENCE [LARGE SCALE GENOMIC DNA]</scope>
    <source>
        <strain evidence="3">ATCC 29140 / PCC 7202</strain>
    </source>
</reference>
<dbReference type="HOGENOM" id="CLU_179977_0_0_3"/>
<feature type="transmembrane region" description="Helical" evidence="1">
    <location>
        <begin position="7"/>
        <end position="28"/>
    </location>
</feature>